<evidence type="ECO:0000256" key="1">
    <source>
        <dbReference type="SAM" id="Phobius"/>
    </source>
</evidence>
<evidence type="ECO:0000313" key="2">
    <source>
        <dbReference type="EMBL" id="KAF6088415.1"/>
    </source>
</evidence>
<keyword evidence="1" id="KW-0472">Membrane</keyword>
<dbReference type="Proteomes" id="UP000664940">
    <property type="component" value="Unassembled WGS sequence"/>
</dbReference>
<reference evidence="2 3" key="1">
    <citation type="journal article" date="2020" name="Nature">
        <title>Six reference-quality genomes reveal evolution of bat adaptations.</title>
        <authorList>
            <person name="Jebb D."/>
            <person name="Huang Z."/>
            <person name="Pippel M."/>
            <person name="Hughes G.M."/>
            <person name="Lavrichenko K."/>
            <person name="Devanna P."/>
            <person name="Winkler S."/>
            <person name="Jermiin L.S."/>
            <person name="Skirmuntt E.C."/>
            <person name="Katzourakis A."/>
            <person name="Burkitt-Gray L."/>
            <person name="Ray D.A."/>
            <person name="Sullivan K.A.M."/>
            <person name="Roscito J.G."/>
            <person name="Kirilenko B.M."/>
            <person name="Davalos L.M."/>
            <person name="Corthals A.P."/>
            <person name="Power M.L."/>
            <person name="Jones G."/>
            <person name="Ransome R.D."/>
            <person name="Dechmann D.K.N."/>
            <person name="Locatelli A.G."/>
            <person name="Puechmaille S.J."/>
            <person name="Fedrigo O."/>
            <person name="Jarvis E.D."/>
            <person name="Hiller M."/>
            <person name="Vernes S.C."/>
            <person name="Myers E.W."/>
            <person name="Teeling E.C."/>
        </authorList>
    </citation>
    <scope>NUCLEOTIDE SEQUENCE [LARGE SCALE GENOMIC DNA]</scope>
    <source>
        <strain evidence="2">Bat1K_MPI-CBG_1</strain>
    </source>
</reference>
<name>A0A833ZB23_9CHIR</name>
<feature type="transmembrane region" description="Helical" evidence="1">
    <location>
        <begin position="6"/>
        <end position="29"/>
    </location>
</feature>
<keyword evidence="1" id="KW-0812">Transmembrane</keyword>
<protein>
    <submittedName>
        <fullName evidence="2">Uncharacterized protein</fullName>
    </submittedName>
</protein>
<proteinExistence type="predicted"/>
<sequence>MQYVLYVWILSCNIMFIRLTHVITGSIVIHNYCCVKFLTNHQQGHLWTPVYLPIPASLLLDFIFYYILCHSLSSTALVSLLSAEHTRSEPICTSDLSAWYTFLPNNCIVPSFTSFKCAQCHLLKEVYLGNVI</sequence>
<dbReference type="EMBL" id="JABVXQ010000010">
    <property type="protein sequence ID" value="KAF6088415.1"/>
    <property type="molecule type" value="Genomic_DNA"/>
</dbReference>
<accession>A0A833ZB23</accession>
<organism evidence="2 3">
    <name type="scientific">Phyllostomus discolor</name>
    <name type="common">pale spear-nosed bat</name>
    <dbReference type="NCBI Taxonomy" id="89673"/>
    <lineage>
        <taxon>Eukaryota</taxon>
        <taxon>Metazoa</taxon>
        <taxon>Chordata</taxon>
        <taxon>Craniata</taxon>
        <taxon>Vertebrata</taxon>
        <taxon>Euteleostomi</taxon>
        <taxon>Mammalia</taxon>
        <taxon>Eutheria</taxon>
        <taxon>Laurasiatheria</taxon>
        <taxon>Chiroptera</taxon>
        <taxon>Yangochiroptera</taxon>
        <taxon>Phyllostomidae</taxon>
        <taxon>Phyllostominae</taxon>
        <taxon>Phyllostomus</taxon>
    </lineage>
</organism>
<gene>
    <name evidence="2" type="ORF">HJG60_008240</name>
</gene>
<keyword evidence="1" id="KW-1133">Transmembrane helix</keyword>
<feature type="transmembrane region" description="Helical" evidence="1">
    <location>
        <begin position="50"/>
        <end position="68"/>
    </location>
</feature>
<dbReference type="AlphaFoldDB" id="A0A833ZB23"/>
<comment type="caution">
    <text evidence="2">The sequence shown here is derived from an EMBL/GenBank/DDBJ whole genome shotgun (WGS) entry which is preliminary data.</text>
</comment>
<evidence type="ECO:0000313" key="3">
    <source>
        <dbReference type="Proteomes" id="UP000664940"/>
    </source>
</evidence>